<organism evidence="1 2">
    <name type="scientific">Candolleomyces eurysporus</name>
    <dbReference type="NCBI Taxonomy" id="2828524"/>
    <lineage>
        <taxon>Eukaryota</taxon>
        <taxon>Fungi</taxon>
        <taxon>Dikarya</taxon>
        <taxon>Basidiomycota</taxon>
        <taxon>Agaricomycotina</taxon>
        <taxon>Agaricomycetes</taxon>
        <taxon>Agaricomycetidae</taxon>
        <taxon>Agaricales</taxon>
        <taxon>Agaricineae</taxon>
        <taxon>Psathyrellaceae</taxon>
        <taxon>Candolleomyces</taxon>
    </lineage>
</organism>
<dbReference type="EMBL" id="JANBPK010000907">
    <property type="protein sequence ID" value="KAJ2929036.1"/>
    <property type="molecule type" value="Genomic_DNA"/>
</dbReference>
<comment type="caution">
    <text evidence="1">The sequence shown here is derived from an EMBL/GenBank/DDBJ whole genome shotgun (WGS) entry which is preliminary data.</text>
</comment>
<proteinExistence type="predicted"/>
<dbReference type="OrthoDB" id="3359487at2759"/>
<reference evidence="1" key="1">
    <citation type="submission" date="2022-06" db="EMBL/GenBank/DDBJ databases">
        <title>Genome Sequence of Candolleomyces eurysporus.</title>
        <authorList>
            <person name="Buettner E."/>
        </authorList>
    </citation>
    <scope>NUCLEOTIDE SEQUENCE</scope>
    <source>
        <strain evidence="1">VTCC 930004</strain>
    </source>
</reference>
<keyword evidence="2" id="KW-1185">Reference proteome</keyword>
<protein>
    <submittedName>
        <fullName evidence="1">Uncharacterized protein</fullName>
    </submittedName>
</protein>
<dbReference type="AlphaFoldDB" id="A0A9W8J4L6"/>
<accession>A0A9W8J4L6</accession>
<dbReference type="Proteomes" id="UP001140091">
    <property type="component" value="Unassembled WGS sequence"/>
</dbReference>
<evidence type="ECO:0000313" key="1">
    <source>
        <dbReference type="EMBL" id="KAJ2929036.1"/>
    </source>
</evidence>
<gene>
    <name evidence="1" type="ORF">H1R20_g8060</name>
</gene>
<evidence type="ECO:0000313" key="2">
    <source>
        <dbReference type="Proteomes" id="UP001140091"/>
    </source>
</evidence>
<sequence length="105" mass="12310">MYATKQILRRDVPLVHEVIPYIDSVSSYFDTVIDNMVLLPAVRHAALCGLLMMNKYYSKTDKAIVYRIAMIFHPAYKTLYFKDACWEEEWISTAVSVARKEWLEN</sequence>
<feature type="non-terminal residue" evidence="1">
    <location>
        <position position="105"/>
    </location>
</feature>
<name>A0A9W8J4L6_9AGAR</name>